<gene>
    <name evidence="1" type="ORF">RAN89_06175</name>
</gene>
<keyword evidence="2" id="KW-1185">Reference proteome</keyword>
<protein>
    <submittedName>
        <fullName evidence="1">Uncharacterized protein</fullName>
    </submittedName>
</protein>
<proteinExistence type="predicted"/>
<organism evidence="1 2">
    <name type="scientific">Rhodoferax mekongensis</name>
    <dbReference type="NCBI Taxonomy" id="3068341"/>
    <lineage>
        <taxon>Bacteria</taxon>
        <taxon>Pseudomonadati</taxon>
        <taxon>Pseudomonadota</taxon>
        <taxon>Betaproteobacteria</taxon>
        <taxon>Burkholderiales</taxon>
        <taxon>Comamonadaceae</taxon>
        <taxon>Rhodoferax</taxon>
    </lineage>
</organism>
<name>A0ABZ0B271_9BURK</name>
<dbReference type="Proteomes" id="UP001302257">
    <property type="component" value="Chromosome"/>
</dbReference>
<sequence length="121" mass="13976">MDLTGLKVGDYVAIPNRNSHYNKLAITHSLKQIERVTGTQLVCGTYRIRRSDGHVIGETYRYAVIATPELIRENIEQTKTRDRWYAATRRCTPIEDALAKRKLTVEQMEKLADLYESFKTT</sequence>
<dbReference type="RefSeq" id="WP_313868735.1">
    <property type="nucleotide sequence ID" value="NZ_CP132507.1"/>
</dbReference>
<reference evidence="1 2" key="1">
    <citation type="submission" date="2023-08" db="EMBL/GenBank/DDBJ databases">
        <title>Rhodoferax potami sp. nov. and Rhodoferax mekongensis sp. nov., isolated from the Mekong River in Thailand.</title>
        <authorList>
            <person name="Kitikhun S."/>
            <person name="Charoenyingcharoen P."/>
            <person name="Siriarchawattana P."/>
            <person name="Likhitrattanapisal S."/>
            <person name="Nilsakha T."/>
            <person name="Chanpet A."/>
            <person name="Rattanawaree P."/>
            <person name="Ingsriswang S."/>
        </authorList>
    </citation>
    <scope>NUCLEOTIDE SEQUENCE [LARGE SCALE GENOMIC DNA]</scope>
    <source>
        <strain evidence="1 2">TBRC 17307</strain>
    </source>
</reference>
<accession>A0ABZ0B271</accession>
<dbReference type="EMBL" id="CP132507">
    <property type="protein sequence ID" value="WNO06013.1"/>
    <property type="molecule type" value="Genomic_DNA"/>
</dbReference>
<evidence type="ECO:0000313" key="1">
    <source>
        <dbReference type="EMBL" id="WNO06013.1"/>
    </source>
</evidence>
<evidence type="ECO:0000313" key="2">
    <source>
        <dbReference type="Proteomes" id="UP001302257"/>
    </source>
</evidence>